<gene>
    <name evidence="2" type="ORF">LWI29_019555</name>
</gene>
<feature type="compositionally biased region" description="Low complexity" evidence="1">
    <location>
        <begin position="143"/>
        <end position="164"/>
    </location>
</feature>
<accession>A0AA39SGN2</accession>
<reference evidence="2" key="2">
    <citation type="submission" date="2023-06" db="EMBL/GenBank/DDBJ databases">
        <authorList>
            <person name="Swenson N.G."/>
            <person name="Wegrzyn J.L."/>
            <person name="Mcevoy S.L."/>
        </authorList>
    </citation>
    <scope>NUCLEOTIDE SEQUENCE</scope>
    <source>
        <strain evidence="2">NS2018</strain>
        <tissue evidence="2">Leaf</tissue>
    </source>
</reference>
<dbReference type="PANTHER" id="PTHR33356">
    <property type="entry name" value="TIP41-LIKE PROTEIN"/>
    <property type="match status" value="1"/>
</dbReference>
<dbReference type="EMBL" id="JAUESC010000380">
    <property type="protein sequence ID" value="KAK0592461.1"/>
    <property type="molecule type" value="Genomic_DNA"/>
</dbReference>
<evidence type="ECO:0000313" key="3">
    <source>
        <dbReference type="Proteomes" id="UP001168877"/>
    </source>
</evidence>
<feature type="region of interest" description="Disordered" evidence="1">
    <location>
        <begin position="309"/>
        <end position="329"/>
    </location>
</feature>
<feature type="region of interest" description="Disordered" evidence="1">
    <location>
        <begin position="143"/>
        <end position="167"/>
    </location>
</feature>
<organism evidence="2 3">
    <name type="scientific">Acer saccharum</name>
    <name type="common">Sugar maple</name>
    <dbReference type="NCBI Taxonomy" id="4024"/>
    <lineage>
        <taxon>Eukaryota</taxon>
        <taxon>Viridiplantae</taxon>
        <taxon>Streptophyta</taxon>
        <taxon>Embryophyta</taxon>
        <taxon>Tracheophyta</taxon>
        <taxon>Spermatophyta</taxon>
        <taxon>Magnoliopsida</taxon>
        <taxon>eudicotyledons</taxon>
        <taxon>Gunneridae</taxon>
        <taxon>Pentapetalae</taxon>
        <taxon>rosids</taxon>
        <taxon>malvids</taxon>
        <taxon>Sapindales</taxon>
        <taxon>Sapindaceae</taxon>
        <taxon>Hippocastanoideae</taxon>
        <taxon>Acereae</taxon>
        <taxon>Acer</taxon>
    </lineage>
</organism>
<dbReference type="PANTHER" id="PTHR33356:SF17">
    <property type="entry name" value="TPX2 CENTRAL DOMAIN-CONTAINING PROTEIN"/>
    <property type="match status" value="1"/>
</dbReference>
<evidence type="ECO:0000313" key="2">
    <source>
        <dbReference type="EMBL" id="KAK0592461.1"/>
    </source>
</evidence>
<evidence type="ECO:0000256" key="1">
    <source>
        <dbReference type="SAM" id="MobiDB-lite"/>
    </source>
</evidence>
<proteinExistence type="predicted"/>
<reference evidence="2" key="1">
    <citation type="journal article" date="2022" name="Plant J.">
        <title>Strategies of tolerance reflected in two North American maple genomes.</title>
        <authorList>
            <person name="McEvoy S.L."/>
            <person name="Sezen U.U."/>
            <person name="Trouern-Trend A."/>
            <person name="McMahon S.M."/>
            <person name="Schaberg P.G."/>
            <person name="Yang J."/>
            <person name="Wegrzyn J.L."/>
            <person name="Swenson N.G."/>
        </authorList>
    </citation>
    <scope>NUCLEOTIDE SEQUENCE</scope>
    <source>
        <strain evidence="2">NS2018</strain>
    </source>
</reference>
<feature type="compositionally biased region" description="Gly residues" evidence="1">
    <location>
        <begin position="313"/>
        <end position="322"/>
    </location>
</feature>
<dbReference type="AlphaFoldDB" id="A0AA39SGN2"/>
<name>A0AA39SGN2_ACESA</name>
<keyword evidence="3" id="KW-1185">Reference proteome</keyword>
<sequence length="482" mass="52457">MAESALNDAVFRLPDQFLTDDDLLFDKENAPVNCKSSSGGGLEMTMAAAAAESLKPSSVTVRFPMEFPYEFDSALSSPVDSVVCSTETETETENSLSSDEEDFLAGLTRRLTHSTQKLAVPGVTHDKLEKSWVMSGSPESTLSGIGSWSMSSSDSPNGSSLVSSPPATPFSCQNDTWDLISAAAGQVARLKMSNEALNKHNINNNINSHGRGLIAPPKTTNSVHVMKNPDFVGFYSTTAVTATTNTTQSVNEQYQQYVKQEQILRGRQQLVRPTWLAHEPPHQQQKQHPVPQIQNKQLVRNAVGYHENTRCGGVSGGGGGRPLGLSQSAWPPLQAHPVQQQHSSNTSSNMRAVFLGGSGGGGGVKRECAGTGVFLPRRYGNNNNNINNFNNNPHDSRKKLGCSTVLLPAKVVQALNLNFEDIHSHVQAQQRFNGGTGIGPNYDALMARRNALLMLQKRSFRADPAINHHHHEQLHLPQDWTY</sequence>
<comment type="caution">
    <text evidence="2">The sequence shown here is derived from an EMBL/GenBank/DDBJ whole genome shotgun (WGS) entry which is preliminary data.</text>
</comment>
<protein>
    <submittedName>
        <fullName evidence="2">Uncharacterized protein</fullName>
    </submittedName>
</protein>
<dbReference type="Proteomes" id="UP001168877">
    <property type="component" value="Unassembled WGS sequence"/>
</dbReference>